<feature type="domain" description="Pvc16 N-terminal" evidence="1">
    <location>
        <begin position="10"/>
        <end position="191"/>
    </location>
</feature>
<dbReference type="EMBL" id="JAAMFM010000008">
    <property type="protein sequence ID" value="NVM94831.1"/>
    <property type="molecule type" value="Genomic_DNA"/>
</dbReference>
<evidence type="ECO:0000313" key="2">
    <source>
        <dbReference type="EMBL" id="NVM94831.1"/>
    </source>
</evidence>
<dbReference type="Proteomes" id="UP000543556">
    <property type="component" value="Unassembled WGS sequence"/>
</dbReference>
<dbReference type="InterPro" id="IPR025351">
    <property type="entry name" value="Pvc16_N"/>
</dbReference>
<evidence type="ECO:0000313" key="3">
    <source>
        <dbReference type="Proteomes" id="UP000543556"/>
    </source>
</evidence>
<proteinExistence type="predicted"/>
<accession>A0A7Y7IH61</accession>
<keyword evidence="3" id="KW-1185">Reference proteome</keyword>
<reference evidence="2 3" key="1">
    <citation type="submission" date="2020-02" db="EMBL/GenBank/DDBJ databases">
        <title>Genome sequence of strain AETb3-4.</title>
        <authorList>
            <person name="Gao J."/>
            <person name="Zhang X."/>
        </authorList>
    </citation>
    <scope>NUCLEOTIDE SEQUENCE [LARGE SCALE GENOMIC DNA]</scope>
    <source>
        <strain evidence="2 3">AETb3-4</strain>
    </source>
</reference>
<dbReference type="AlphaFoldDB" id="A0A7Y7IH61"/>
<dbReference type="RefSeq" id="WP_176634557.1">
    <property type="nucleotide sequence ID" value="NZ_JAAMFM010000008.1"/>
</dbReference>
<sequence>MSSTWAVAVVTAALRNLLQNTVPVLDPALSDLSVTTRTPDMARKTVTGASLNVFLYGTAVNAGWRNQDLPRTRPGESATPPLSLNLHYLVTAYGRDDTDQDAVSHRALAAAMSVLHDHPVLSPDELTAALAHSDVAGQPERLRITPLPLSTDELSKLWTAFQTTLHVSAAYEVTVVLIDSHSQGSAALPVLARGSRDEGAQTVLGAAATLSALVPPRSQAAATQGQSVVVAGSGLAVLDTVLRFTSMWRPLPPGRPLPPVELAPAPGPEPGQLVVVPPGLAADPAAWGQWVPGFYTVSAVTRTPGLPAVASNKVAFALAPAVTVSPHNPATVSVGGTVTLTCSPRIGDGQDVVVLCGGATAEAAVSNPSPGDPGYASTPTTVTFAVPAVAAGLHPVRLRVDGVDSIPVLFTGPVPAFDPAQQVRVT</sequence>
<dbReference type="Pfam" id="PF14065">
    <property type="entry name" value="Pvc16_N"/>
    <property type="match status" value="1"/>
</dbReference>
<name>A0A7Y7IH61_9MICC</name>
<gene>
    <name evidence="2" type="ORF">G6034_07900</name>
</gene>
<evidence type="ECO:0000259" key="1">
    <source>
        <dbReference type="Pfam" id="PF14065"/>
    </source>
</evidence>
<comment type="caution">
    <text evidence="2">The sequence shown here is derived from an EMBL/GenBank/DDBJ whole genome shotgun (WGS) entry which is preliminary data.</text>
</comment>
<protein>
    <submittedName>
        <fullName evidence="2">DUF4255 domain-containing protein</fullName>
    </submittedName>
</protein>
<organism evidence="2 3">
    <name type="scientific">Arthrobacter wenxiniae</name>
    <dbReference type="NCBI Taxonomy" id="2713570"/>
    <lineage>
        <taxon>Bacteria</taxon>
        <taxon>Bacillati</taxon>
        <taxon>Actinomycetota</taxon>
        <taxon>Actinomycetes</taxon>
        <taxon>Micrococcales</taxon>
        <taxon>Micrococcaceae</taxon>
        <taxon>Arthrobacter</taxon>
    </lineage>
</organism>